<keyword evidence="1" id="KW-0812">Transmembrane</keyword>
<feature type="transmembrane region" description="Helical" evidence="1">
    <location>
        <begin position="116"/>
        <end position="133"/>
    </location>
</feature>
<protein>
    <recommendedName>
        <fullName evidence="4">DUF1648 domain-containing protein</fullName>
    </recommendedName>
</protein>
<feature type="transmembrane region" description="Helical" evidence="1">
    <location>
        <begin position="145"/>
        <end position="164"/>
    </location>
</feature>
<keyword evidence="3" id="KW-1185">Reference proteome</keyword>
<feature type="transmembrane region" description="Helical" evidence="1">
    <location>
        <begin position="12"/>
        <end position="33"/>
    </location>
</feature>
<gene>
    <name evidence="2" type="ORF">GCM10011509_25360</name>
</gene>
<feature type="transmembrane region" description="Helical" evidence="1">
    <location>
        <begin position="58"/>
        <end position="81"/>
    </location>
</feature>
<evidence type="ECO:0000313" key="2">
    <source>
        <dbReference type="EMBL" id="GGK75604.1"/>
    </source>
</evidence>
<dbReference type="Proteomes" id="UP000662111">
    <property type="component" value="Unassembled WGS sequence"/>
</dbReference>
<evidence type="ECO:0000256" key="1">
    <source>
        <dbReference type="SAM" id="Phobius"/>
    </source>
</evidence>
<name>A0ABQ2FAW1_9MICO</name>
<keyword evidence="1" id="KW-0472">Membrane</keyword>
<reference evidence="3" key="1">
    <citation type="journal article" date="2019" name="Int. J. Syst. Evol. Microbiol.">
        <title>The Global Catalogue of Microorganisms (GCM) 10K type strain sequencing project: providing services to taxonomists for standard genome sequencing and annotation.</title>
        <authorList>
            <consortium name="The Broad Institute Genomics Platform"/>
            <consortium name="The Broad Institute Genome Sequencing Center for Infectious Disease"/>
            <person name="Wu L."/>
            <person name="Ma J."/>
        </authorList>
    </citation>
    <scope>NUCLEOTIDE SEQUENCE [LARGE SCALE GENOMIC DNA]</scope>
    <source>
        <strain evidence="3">CGMCC 1.5362</strain>
    </source>
</reference>
<comment type="caution">
    <text evidence="2">The sequence shown here is derived from an EMBL/GenBank/DDBJ whole genome shotgun (WGS) entry which is preliminary data.</text>
</comment>
<accession>A0ABQ2FAW1</accession>
<evidence type="ECO:0000313" key="3">
    <source>
        <dbReference type="Proteomes" id="UP000662111"/>
    </source>
</evidence>
<keyword evidence="1" id="KW-1133">Transmembrane helix</keyword>
<organism evidence="2 3">
    <name type="scientific">Ornithinimicrobium pekingense</name>
    <dbReference type="NCBI Taxonomy" id="384677"/>
    <lineage>
        <taxon>Bacteria</taxon>
        <taxon>Bacillati</taxon>
        <taxon>Actinomycetota</taxon>
        <taxon>Actinomycetes</taxon>
        <taxon>Micrococcales</taxon>
        <taxon>Ornithinimicrobiaceae</taxon>
        <taxon>Ornithinimicrobium</taxon>
    </lineage>
</organism>
<proteinExistence type="predicted"/>
<sequence length="173" mass="19081">MTAADADRTARLGLGALVLCTAVFLGVWGWAWAALPPDGVVHHIGLDGPDRTGTRGGILWPLLLLGPPLMLGIRWLIAVVVRTGDGTGLNYPHKAYWLAPERRDAFRRRVVGELDLVWGATLLLLAGGLVEVVRVTEDRDAPSVMFPTLGVYLAFVGWWMWWIVSRSRPPRRP</sequence>
<dbReference type="RefSeq" id="WP_022921720.1">
    <property type="nucleotide sequence ID" value="NZ_BMLB01000005.1"/>
</dbReference>
<evidence type="ECO:0008006" key="4">
    <source>
        <dbReference type="Google" id="ProtNLM"/>
    </source>
</evidence>
<dbReference type="EMBL" id="BMLB01000005">
    <property type="protein sequence ID" value="GGK75604.1"/>
    <property type="molecule type" value="Genomic_DNA"/>
</dbReference>